<dbReference type="PANTHER" id="PTHR33164:SF89">
    <property type="entry name" value="MARR FAMILY REGULATORY PROTEIN"/>
    <property type="match status" value="1"/>
</dbReference>
<dbReference type="Proteomes" id="UP000310636">
    <property type="component" value="Unassembled WGS sequence"/>
</dbReference>
<dbReference type="GO" id="GO:0003677">
    <property type="term" value="F:DNA binding"/>
    <property type="evidence" value="ECO:0007669"/>
    <property type="project" value="UniProtKB-KW"/>
</dbReference>
<dbReference type="AlphaFoldDB" id="A0A4S4BKJ3"/>
<dbReference type="PRINTS" id="PR00598">
    <property type="entry name" value="HTHMARR"/>
</dbReference>
<accession>A0A4S4BKJ3</accession>
<dbReference type="InterPro" id="IPR036390">
    <property type="entry name" value="WH_DNA-bd_sf"/>
</dbReference>
<evidence type="ECO:0000259" key="3">
    <source>
        <dbReference type="PROSITE" id="PS50995"/>
    </source>
</evidence>
<evidence type="ECO:0000256" key="1">
    <source>
        <dbReference type="ARBA" id="ARBA00023125"/>
    </source>
</evidence>
<proteinExistence type="predicted"/>
<feature type="region of interest" description="Disordered" evidence="2">
    <location>
        <begin position="159"/>
        <end position="180"/>
    </location>
</feature>
<dbReference type="Pfam" id="PF01047">
    <property type="entry name" value="MarR"/>
    <property type="match status" value="1"/>
</dbReference>
<dbReference type="InterPro" id="IPR036388">
    <property type="entry name" value="WH-like_DNA-bd_sf"/>
</dbReference>
<comment type="caution">
    <text evidence="4">The sequence shown here is derived from an EMBL/GenBank/DDBJ whole genome shotgun (WGS) entry which is preliminary data.</text>
</comment>
<gene>
    <name evidence="4" type="ORF">E6C55_22955</name>
</gene>
<dbReference type="EMBL" id="SSOB01000034">
    <property type="protein sequence ID" value="THF75145.1"/>
    <property type="molecule type" value="Genomic_DNA"/>
</dbReference>
<dbReference type="OrthoDB" id="288929at2"/>
<feature type="compositionally biased region" description="Basic and acidic residues" evidence="2">
    <location>
        <begin position="159"/>
        <end position="168"/>
    </location>
</feature>
<dbReference type="SUPFAM" id="SSF46785">
    <property type="entry name" value="Winged helix' DNA-binding domain"/>
    <property type="match status" value="1"/>
</dbReference>
<reference evidence="4 5" key="1">
    <citation type="submission" date="2019-04" db="EMBL/GenBank/DDBJ databases">
        <title>Cohnella sp. nov. isolated from preserved vegetables.</title>
        <authorList>
            <person name="Lin S.-Y."/>
            <person name="Hung M.-H."/>
            <person name="Young C.-C."/>
        </authorList>
    </citation>
    <scope>NUCLEOTIDE SEQUENCE [LARGE SCALE GENOMIC DNA]</scope>
    <source>
        <strain evidence="4 5">CC-MHH1044</strain>
    </source>
</reference>
<dbReference type="SMART" id="SM00347">
    <property type="entry name" value="HTH_MARR"/>
    <property type="match status" value="1"/>
</dbReference>
<sequence>MTNSEWSRLEEIDWLFRRVVRRFVKERDKISIEGIALPGMLILQKVLRDGEQKLRDLAEELDLTSGAITALCDKLEEKGFAVRRRMSEDRRTVLLSITDDGRALLARNRDIGPLCIELLFGGLTVQELETQRTAFLRIADRLERFSDIVLERARKNERRIERDDDRQTESPPQPNKFLNY</sequence>
<dbReference type="RefSeq" id="WP_136372157.1">
    <property type="nucleotide sequence ID" value="NZ_SSOB01000034.1"/>
</dbReference>
<dbReference type="InterPro" id="IPR039422">
    <property type="entry name" value="MarR/SlyA-like"/>
</dbReference>
<dbReference type="PROSITE" id="PS50995">
    <property type="entry name" value="HTH_MARR_2"/>
    <property type="match status" value="1"/>
</dbReference>
<dbReference type="PANTHER" id="PTHR33164">
    <property type="entry name" value="TRANSCRIPTIONAL REGULATOR, MARR FAMILY"/>
    <property type="match status" value="1"/>
</dbReference>
<dbReference type="InterPro" id="IPR000835">
    <property type="entry name" value="HTH_MarR-typ"/>
</dbReference>
<organism evidence="4 5">
    <name type="scientific">Cohnella fermenti</name>
    <dbReference type="NCBI Taxonomy" id="2565925"/>
    <lineage>
        <taxon>Bacteria</taxon>
        <taxon>Bacillati</taxon>
        <taxon>Bacillota</taxon>
        <taxon>Bacilli</taxon>
        <taxon>Bacillales</taxon>
        <taxon>Paenibacillaceae</taxon>
        <taxon>Cohnella</taxon>
    </lineage>
</organism>
<keyword evidence="5" id="KW-1185">Reference proteome</keyword>
<feature type="domain" description="HTH marR-type" evidence="3">
    <location>
        <begin position="9"/>
        <end position="144"/>
    </location>
</feature>
<keyword evidence="1" id="KW-0238">DNA-binding</keyword>
<dbReference type="Gene3D" id="1.10.10.10">
    <property type="entry name" value="Winged helix-like DNA-binding domain superfamily/Winged helix DNA-binding domain"/>
    <property type="match status" value="1"/>
</dbReference>
<name>A0A4S4BKJ3_9BACL</name>
<dbReference type="GO" id="GO:0006950">
    <property type="term" value="P:response to stress"/>
    <property type="evidence" value="ECO:0007669"/>
    <property type="project" value="TreeGrafter"/>
</dbReference>
<protein>
    <submittedName>
        <fullName evidence="4">MarR family transcriptional regulator</fullName>
    </submittedName>
</protein>
<evidence type="ECO:0000256" key="2">
    <source>
        <dbReference type="SAM" id="MobiDB-lite"/>
    </source>
</evidence>
<evidence type="ECO:0000313" key="5">
    <source>
        <dbReference type="Proteomes" id="UP000310636"/>
    </source>
</evidence>
<evidence type="ECO:0000313" key="4">
    <source>
        <dbReference type="EMBL" id="THF75145.1"/>
    </source>
</evidence>
<dbReference type="GO" id="GO:0003700">
    <property type="term" value="F:DNA-binding transcription factor activity"/>
    <property type="evidence" value="ECO:0007669"/>
    <property type="project" value="InterPro"/>
</dbReference>